<reference evidence="3 4" key="1">
    <citation type="submission" date="2021-05" db="EMBL/GenBank/DDBJ databases">
        <title>Genome Assembly of Synthetic Allotetraploid Brassica napus Reveals Homoeologous Exchanges between Subgenomes.</title>
        <authorList>
            <person name="Davis J.T."/>
        </authorList>
    </citation>
    <scope>NUCLEOTIDE SEQUENCE [LARGE SCALE GENOMIC DNA]</scope>
    <source>
        <strain evidence="4">cv. Da-Ae</strain>
        <tissue evidence="3">Seedling</tissue>
    </source>
</reference>
<feature type="compositionally biased region" description="Basic residues" evidence="1">
    <location>
        <begin position="74"/>
        <end position="84"/>
    </location>
</feature>
<comment type="caution">
    <text evidence="3">The sequence shown here is derived from an EMBL/GenBank/DDBJ whole genome shotgun (WGS) entry which is preliminary data.</text>
</comment>
<keyword evidence="4" id="KW-1185">Reference proteome</keyword>
<keyword evidence="2" id="KW-0812">Transmembrane</keyword>
<feature type="compositionally biased region" description="Polar residues" evidence="1">
    <location>
        <begin position="13"/>
        <end position="24"/>
    </location>
</feature>
<accession>A0ABQ7YIB2</accession>
<keyword evidence="2" id="KW-0472">Membrane</keyword>
<gene>
    <name evidence="3" type="ORF">HID58_074885</name>
</gene>
<dbReference type="EMBL" id="JAGKQM010000017">
    <property type="protein sequence ID" value="KAH0867863.1"/>
    <property type="molecule type" value="Genomic_DNA"/>
</dbReference>
<dbReference type="PANTHER" id="PTHR48436:SF1">
    <property type="entry name" value="2, PUTATIVE-RELATED"/>
    <property type="match status" value="1"/>
</dbReference>
<feature type="transmembrane region" description="Helical" evidence="2">
    <location>
        <begin position="116"/>
        <end position="137"/>
    </location>
</feature>
<feature type="region of interest" description="Disordered" evidence="1">
    <location>
        <begin position="1"/>
        <end position="96"/>
    </location>
</feature>
<dbReference type="InterPro" id="IPR055276">
    <property type="entry name" value="NHL41-like"/>
</dbReference>
<feature type="compositionally biased region" description="Basic and acidic residues" evidence="1">
    <location>
        <begin position="86"/>
        <end position="96"/>
    </location>
</feature>
<evidence type="ECO:0008006" key="5">
    <source>
        <dbReference type="Google" id="ProtNLM"/>
    </source>
</evidence>
<evidence type="ECO:0000256" key="1">
    <source>
        <dbReference type="SAM" id="MobiDB-lite"/>
    </source>
</evidence>
<sequence length="620" mass="68430">MSIMKMSPKSDSDMTSFDLSSSPKRPTYFVQSPSRDSDKSSSAALTHQTTPTESPSHPSFASRISGGGGGGFRWKGRRKYHGGRWPRGDKEEESGDGRYEDLYGDHRGISIATCRLILGVVATLTLFFLICSVLFAASQSFTPVVYVKGVSVHNFYYWEGLDNTGVPTKIMNIKCSVQITTHNPSTFLGIHVSSSPIKLIYSRRFTFATAQLNSYYQPKQSNHTSRIDLVGSMVPLYGAGADIAASGNNGGVPVKLEFEIRSRANIVGSLVKSRHRKHLSCFFLIYSNTKFVKFTHKTCKRVVSKQEPVREEKMMDATSESERTSLDLSISSPKQAYYVESPSSVSQVYDGDKSSSAASLIQVQTPNYTILTESRLSSSSRTSNGTSGVGFRWKGSSRRRDMYWLERHYTIDEEEVYEDNRGLSVGQCRAVMVILGIVVVFSVFCSVLWGASHPFSPIVSVKSFSLHSFYYGEGIDRTGVATKILSFNSSVKVTIDSPAPYFGIHVSSSSTFNLTFSALTLATGQLKSYYQPRKSKHTAIVKLIGSEVPLYGAGPNLAASDKKGRVPVKLEFEIRSQGNLLGKLVKSNHLNHISCSFYISSSKTSKPIEFTHKTCKHISK</sequence>
<feature type="transmembrane region" description="Helical" evidence="2">
    <location>
        <begin position="430"/>
        <end position="451"/>
    </location>
</feature>
<name>A0ABQ7YIB2_BRANA</name>
<evidence type="ECO:0000313" key="4">
    <source>
        <dbReference type="Proteomes" id="UP000824890"/>
    </source>
</evidence>
<dbReference type="PANTHER" id="PTHR48436">
    <property type="entry name" value="2, PUTATIVE-RELATED"/>
    <property type="match status" value="1"/>
</dbReference>
<organism evidence="3 4">
    <name type="scientific">Brassica napus</name>
    <name type="common">Rape</name>
    <dbReference type="NCBI Taxonomy" id="3708"/>
    <lineage>
        <taxon>Eukaryota</taxon>
        <taxon>Viridiplantae</taxon>
        <taxon>Streptophyta</taxon>
        <taxon>Embryophyta</taxon>
        <taxon>Tracheophyta</taxon>
        <taxon>Spermatophyta</taxon>
        <taxon>Magnoliopsida</taxon>
        <taxon>eudicotyledons</taxon>
        <taxon>Gunneridae</taxon>
        <taxon>Pentapetalae</taxon>
        <taxon>rosids</taxon>
        <taxon>malvids</taxon>
        <taxon>Brassicales</taxon>
        <taxon>Brassicaceae</taxon>
        <taxon>Brassiceae</taxon>
        <taxon>Brassica</taxon>
    </lineage>
</organism>
<dbReference type="Proteomes" id="UP000824890">
    <property type="component" value="Unassembled WGS sequence"/>
</dbReference>
<proteinExistence type="predicted"/>
<evidence type="ECO:0000313" key="3">
    <source>
        <dbReference type="EMBL" id="KAH0867863.1"/>
    </source>
</evidence>
<evidence type="ECO:0000256" key="2">
    <source>
        <dbReference type="SAM" id="Phobius"/>
    </source>
</evidence>
<protein>
    <recommendedName>
        <fullName evidence="5">Late embryogenesis abundant protein LEA-2 subgroup domain-containing protein</fullName>
    </recommendedName>
</protein>
<feature type="compositionally biased region" description="Polar residues" evidence="1">
    <location>
        <begin position="43"/>
        <end position="59"/>
    </location>
</feature>
<keyword evidence="2" id="KW-1133">Transmembrane helix</keyword>